<dbReference type="PANTHER" id="PTHR22605">
    <property type="entry name" value="RZ-TYPE DOMAIN-CONTAINING PROTEIN"/>
    <property type="match status" value="1"/>
</dbReference>
<organism evidence="1 2">
    <name type="scientific">Gigaspora margarita</name>
    <dbReference type="NCBI Taxonomy" id="4874"/>
    <lineage>
        <taxon>Eukaryota</taxon>
        <taxon>Fungi</taxon>
        <taxon>Fungi incertae sedis</taxon>
        <taxon>Mucoromycota</taxon>
        <taxon>Glomeromycotina</taxon>
        <taxon>Glomeromycetes</taxon>
        <taxon>Diversisporales</taxon>
        <taxon>Gigasporaceae</taxon>
        <taxon>Gigaspora</taxon>
    </lineage>
</organism>
<accession>A0ABN7UT48</accession>
<name>A0ABN7UT48_GIGMA</name>
<sequence length="67" mass="8040">MEKATKLAIEDYVWDYGHLKANDERNYIEIMVKTQLNHKFFAELLCVSQEFIRKVEEPFSVSLRDMK</sequence>
<dbReference type="InterPro" id="IPR031248">
    <property type="entry name" value="RNF213"/>
</dbReference>
<keyword evidence="2" id="KW-1185">Reference proteome</keyword>
<dbReference type="Proteomes" id="UP000789901">
    <property type="component" value="Unassembled WGS sequence"/>
</dbReference>
<dbReference type="EMBL" id="CAJVQB010005140">
    <property type="protein sequence ID" value="CAG8654078.1"/>
    <property type="molecule type" value="Genomic_DNA"/>
</dbReference>
<evidence type="ECO:0000313" key="2">
    <source>
        <dbReference type="Proteomes" id="UP000789901"/>
    </source>
</evidence>
<comment type="caution">
    <text evidence="1">The sequence shown here is derived from an EMBL/GenBank/DDBJ whole genome shotgun (WGS) entry which is preliminary data.</text>
</comment>
<gene>
    <name evidence="1" type="ORF">GMARGA_LOCUS9512</name>
</gene>
<proteinExistence type="predicted"/>
<protein>
    <submittedName>
        <fullName evidence="1">26831_t:CDS:1</fullName>
    </submittedName>
</protein>
<dbReference type="PANTHER" id="PTHR22605:SF1">
    <property type="entry name" value="RZ-TYPE DOMAIN-CONTAINING PROTEIN"/>
    <property type="match status" value="1"/>
</dbReference>
<reference evidence="1 2" key="1">
    <citation type="submission" date="2021-06" db="EMBL/GenBank/DDBJ databases">
        <authorList>
            <person name="Kallberg Y."/>
            <person name="Tangrot J."/>
            <person name="Rosling A."/>
        </authorList>
    </citation>
    <scope>NUCLEOTIDE SEQUENCE [LARGE SCALE GENOMIC DNA]</scope>
    <source>
        <strain evidence="1 2">120-4 pot B 10/14</strain>
    </source>
</reference>
<evidence type="ECO:0000313" key="1">
    <source>
        <dbReference type="EMBL" id="CAG8654078.1"/>
    </source>
</evidence>
<feature type="non-terminal residue" evidence="1">
    <location>
        <position position="67"/>
    </location>
</feature>